<dbReference type="EMBL" id="DYXG01000095">
    <property type="protein sequence ID" value="HJE97927.1"/>
    <property type="molecule type" value="Genomic_DNA"/>
</dbReference>
<proteinExistence type="predicted"/>
<evidence type="ECO:0000313" key="2">
    <source>
        <dbReference type="EMBL" id="HJE97927.1"/>
    </source>
</evidence>
<feature type="compositionally biased region" description="Acidic residues" evidence="1">
    <location>
        <begin position="498"/>
        <end position="516"/>
    </location>
</feature>
<feature type="region of interest" description="Disordered" evidence="1">
    <location>
        <begin position="494"/>
        <end position="516"/>
    </location>
</feature>
<evidence type="ECO:0000313" key="3">
    <source>
        <dbReference type="Proteomes" id="UP000707535"/>
    </source>
</evidence>
<name>A0A921K1H8_9LACO</name>
<accession>A0A921K1H8</accession>
<comment type="caution">
    <text evidence="2">The sequence shown here is derived from an EMBL/GenBank/DDBJ whole genome shotgun (WGS) entry which is preliminary data.</text>
</comment>
<dbReference type="InterPro" id="IPR006432">
    <property type="entry name" value="Phage_portal_A118-type"/>
</dbReference>
<dbReference type="AlphaFoldDB" id="A0A921K1H8"/>
<protein>
    <submittedName>
        <fullName evidence="2">Phage portal protein</fullName>
    </submittedName>
</protein>
<reference evidence="2" key="1">
    <citation type="journal article" date="2021" name="PeerJ">
        <title>Extensive microbial diversity within the chicken gut microbiome revealed by metagenomics and culture.</title>
        <authorList>
            <person name="Gilroy R."/>
            <person name="Ravi A."/>
            <person name="Getino M."/>
            <person name="Pursley I."/>
            <person name="Horton D.L."/>
            <person name="Alikhan N.F."/>
            <person name="Baker D."/>
            <person name="Gharbi K."/>
            <person name="Hall N."/>
            <person name="Watson M."/>
            <person name="Adriaenssens E.M."/>
            <person name="Foster-Nyarko E."/>
            <person name="Jarju S."/>
            <person name="Secka A."/>
            <person name="Antonio M."/>
            <person name="Oren A."/>
            <person name="Chaudhuri R.R."/>
            <person name="La Ragione R."/>
            <person name="Hildebrand F."/>
            <person name="Pallen M.J."/>
        </authorList>
    </citation>
    <scope>NUCLEOTIDE SEQUENCE</scope>
    <source>
        <strain evidence="2">CHK174-6876</strain>
    </source>
</reference>
<dbReference type="PIRSF" id="PIRSF011911">
    <property type="entry name" value="A118_put_portal"/>
    <property type="match status" value="1"/>
</dbReference>
<dbReference type="Proteomes" id="UP000707535">
    <property type="component" value="Unassembled WGS sequence"/>
</dbReference>
<organism evidence="2 3">
    <name type="scientific">Ligilactobacillus acidipiscis</name>
    <dbReference type="NCBI Taxonomy" id="89059"/>
    <lineage>
        <taxon>Bacteria</taxon>
        <taxon>Bacillati</taxon>
        <taxon>Bacillota</taxon>
        <taxon>Bacilli</taxon>
        <taxon>Lactobacillales</taxon>
        <taxon>Lactobacillaceae</taxon>
        <taxon>Ligilactobacillus</taxon>
    </lineage>
</organism>
<dbReference type="NCBIfam" id="TIGR01542">
    <property type="entry name" value="A118_put_portal"/>
    <property type="match status" value="1"/>
</dbReference>
<dbReference type="InterPro" id="IPR021145">
    <property type="entry name" value="Portal_protein_SPP1_Gp6-like"/>
</dbReference>
<dbReference type="Pfam" id="PF05133">
    <property type="entry name" value="SPP1_portal"/>
    <property type="match status" value="1"/>
</dbReference>
<sequence>MVNSLGNITDDDRIATNYDELRRIRLAEEYYRGNYIYQKGMLKNTVRYLNSQGVYKDRNFFSINMTQLCAKRLASICLNSGFTVSLDDKTTDNDEGNQKLKNLSDFVENWLEQSGVLRNLESKLEQGIPTGGFAARPYVDGQQIKVAWARADQFYSLDSNTEEVSQAAIASRSTKTIGKTNYYYTLLEFHTWQDDQYIVTNELYKSNDPGRVGEQVPLGTDGMYTDIEEGTSFPNFKRPLFVYFKTPGQNNLEPESPLGVGFVNNCQNILDAINYAHDSFVWEMRMGRRKVLVPPETLKSDPRDEYHNTSNFDPNQDVYLAVEGLNVDSGKPIVELNPEIRVQEYRQTMDFFLNELESSVGLSAGTFTTDSKGGITTATQVVSENSMTYQTRSSYLNRITKFLTELIQAMLQLATSPEMFDGQKPLISKAEMIDLDKLQVNVHYDDGVFVDKDKQETQDLQAMSAGAMPVKQFLMRNYGLSEADAMIWIAELNGEAPEVPDNEDEDEDDDLNDGDE</sequence>
<gene>
    <name evidence="2" type="ORF">K8V00_09920</name>
</gene>
<evidence type="ECO:0000256" key="1">
    <source>
        <dbReference type="SAM" id="MobiDB-lite"/>
    </source>
</evidence>
<reference evidence="2" key="2">
    <citation type="submission" date="2021-09" db="EMBL/GenBank/DDBJ databases">
        <authorList>
            <person name="Gilroy R."/>
        </authorList>
    </citation>
    <scope>NUCLEOTIDE SEQUENCE</scope>
    <source>
        <strain evidence="2">CHK174-6876</strain>
    </source>
</reference>